<evidence type="ECO:0000313" key="1">
    <source>
        <dbReference type="EMBL" id="TGJ72561.1"/>
    </source>
</evidence>
<reference evidence="1 2" key="1">
    <citation type="submission" date="2019-03" db="EMBL/GenBank/DDBJ databases">
        <title>Nematode-trapping fungi genome.</title>
        <authorList>
            <person name="Vidal-Diez De Ulzurrun G."/>
        </authorList>
    </citation>
    <scope>NUCLEOTIDE SEQUENCE [LARGE SCALE GENOMIC DNA]</scope>
    <source>
        <strain evidence="1 2">TWF154</strain>
    </source>
</reference>
<accession>A0A7C8P6K7</accession>
<dbReference type="Proteomes" id="UP000297595">
    <property type="component" value="Unassembled WGS sequence"/>
</dbReference>
<sequence>MCHFYLPHCFCLPVERFLCGIFGTDTQYRYPEVLLPTMIQSDAFVSFSLEIPITSFFLIPSGMNLATTAGTRILVYTELKGWNRYMMHDFALLINLLVHNLDSSPRA</sequence>
<name>A0A7C8P6K7_ORBOL</name>
<dbReference type="EMBL" id="SOZJ01000002">
    <property type="protein sequence ID" value="TGJ72561.1"/>
    <property type="molecule type" value="Genomic_DNA"/>
</dbReference>
<evidence type="ECO:0000313" key="2">
    <source>
        <dbReference type="Proteomes" id="UP000297595"/>
    </source>
</evidence>
<organism evidence="1 2">
    <name type="scientific">Orbilia oligospora</name>
    <name type="common">Nematode-trapping fungus</name>
    <name type="synonym">Arthrobotrys oligospora</name>
    <dbReference type="NCBI Taxonomy" id="2813651"/>
    <lineage>
        <taxon>Eukaryota</taxon>
        <taxon>Fungi</taxon>
        <taxon>Dikarya</taxon>
        <taxon>Ascomycota</taxon>
        <taxon>Pezizomycotina</taxon>
        <taxon>Orbiliomycetes</taxon>
        <taxon>Orbiliales</taxon>
        <taxon>Orbiliaceae</taxon>
        <taxon>Orbilia</taxon>
    </lineage>
</organism>
<dbReference type="AlphaFoldDB" id="A0A7C8P6K7"/>
<gene>
    <name evidence="1" type="ORF">EYR41_004447</name>
</gene>
<proteinExistence type="predicted"/>
<comment type="caution">
    <text evidence="1">The sequence shown here is derived from an EMBL/GenBank/DDBJ whole genome shotgun (WGS) entry which is preliminary data.</text>
</comment>
<protein>
    <submittedName>
        <fullName evidence="1">Uncharacterized protein</fullName>
    </submittedName>
</protein>